<organism evidence="1">
    <name type="scientific">Iconisemion striatum</name>
    <dbReference type="NCBI Taxonomy" id="60296"/>
    <lineage>
        <taxon>Eukaryota</taxon>
        <taxon>Metazoa</taxon>
        <taxon>Chordata</taxon>
        <taxon>Craniata</taxon>
        <taxon>Vertebrata</taxon>
        <taxon>Euteleostomi</taxon>
        <taxon>Actinopterygii</taxon>
        <taxon>Neopterygii</taxon>
        <taxon>Teleostei</taxon>
        <taxon>Neoteleostei</taxon>
        <taxon>Acanthomorphata</taxon>
        <taxon>Ovalentaria</taxon>
        <taxon>Atherinomorphae</taxon>
        <taxon>Cyprinodontiformes</taxon>
        <taxon>Nothobranchiidae</taxon>
        <taxon>Iconisemion</taxon>
    </lineage>
</organism>
<reference evidence="1" key="2">
    <citation type="submission" date="2016-06" db="EMBL/GenBank/DDBJ databases">
        <title>The genome of a short-lived fish provides insights into sex chromosome evolution and the genetic control of aging.</title>
        <authorList>
            <person name="Reichwald K."/>
            <person name="Felder M."/>
            <person name="Petzold A."/>
            <person name="Koch P."/>
            <person name="Groth M."/>
            <person name="Platzer M."/>
        </authorList>
    </citation>
    <scope>NUCLEOTIDE SEQUENCE</scope>
    <source>
        <tissue evidence="1">Brain</tissue>
    </source>
</reference>
<reference evidence="1" key="1">
    <citation type="submission" date="2016-05" db="EMBL/GenBank/DDBJ databases">
        <authorList>
            <person name="Lavstsen T."/>
            <person name="Jespersen J.S."/>
        </authorList>
    </citation>
    <scope>NUCLEOTIDE SEQUENCE</scope>
    <source>
        <tissue evidence="1">Brain</tissue>
    </source>
</reference>
<accession>A0A1A7WUY6</accession>
<name>A0A1A7WUY6_9TELE</name>
<dbReference type="EMBL" id="HADW01008100">
    <property type="protein sequence ID" value="SBP09500.1"/>
    <property type="molecule type" value="Transcribed_RNA"/>
</dbReference>
<dbReference type="AlphaFoldDB" id="A0A1A7WUY6"/>
<proteinExistence type="predicted"/>
<gene>
    <name evidence="1" type="primary">CR855257.1</name>
</gene>
<evidence type="ECO:0000313" key="1">
    <source>
        <dbReference type="EMBL" id="SBP09500.1"/>
    </source>
</evidence>
<sequence length="187" mass="21140">MSTHPDVLRPIFVSGHSQLTVPSLMHLFKTVLSPPGSNARRSENRTLTFWRDWLIDVGDGSRSVTLPQILIFASGVDQIPPLGFHETPQIEFLHEPHANGQIYLDRPGSFTVERSIYTASSSQTLLVTALEERSCSVWRIVTLWLPITGDGPRLFPLRSELKTLFHNKVKRRGTTRVNFSQRLQPEG</sequence>
<protein>
    <submittedName>
        <fullName evidence="1">Uncharacterized protein</fullName>
    </submittedName>
</protein>